<keyword evidence="1" id="KW-0732">Signal</keyword>
<dbReference type="EMBL" id="JAHDTB010000005">
    <property type="protein sequence ID" value="MBW8287584.1"/>
    <property type="molecule type" value="Genomic_DNA"/>
</dbReference>
<reference evidence="2 3" key="1">
    <citation type="submission" date="2021-05" db="EMBL/GenBank/DDBJ databases">
        <title>Draft Whole Genome Sequencing Of Biosensor Chromobacterium violaceum Strain CV026 Reveals A Regulatory RNA In Chromobacterium violaceum Phenotype Regulatory Network.</title>
        <authorList>
            <person name="Hong K.W."/>
            <person name="Chan K.G."/>
            <person name="Chang C.-Y."/>
        </authorList>
    </citation>
    <scope>NUCLEOTIDE SEQUENCE [LARGE SCALE GENOMIC DNA]</scope>
    <source>
        <strain evidence="2 3">ATCC 31532</strain>
    </source>
</reference>
<feature type="signal peptide" evidence="1">
    <location>
        <begin position="1"/>
        <end position="21"/>
    </location>
</feature>
<evidence type="ECO:0000313" key="3">
    <source>
        <dbReference type="Proteomes" id="UP000711178"/>
    </source>
</evidence>
<name>A0ABS7FBY1_9NEIS</name>
<evidence type="ECO:0000256" key="1">
    <source>
        <dbReference type="SAM" id="SignalP"/>
    </source>
</evidence>
<sequence>MNGWKMAALAAAAGWSMAASAGINDCGTTYAVINSGFDMRGTNGSINYIGASTPNQLMISGNVNGMQVTRYIDLVGFTVSGSWGNLAGAAWPGGGITSLVINGKEMDISGWSHLPGQGAGSVMTTAKIVFAGNVSFGYNSAGVANANSRINYLAPFPAGGAHANKGLMLGGTTYSNGVPNGSFMGGSAMDCPAAK</sequence>
<evidence type="ECO:0000313" key="2">
    <source>
        <dbReference type="EMBL" id="MBW8287584.1"/>
    </source>
</evidence>
<keyword evidence="3" id="KW-1185">Reference proteome</keyword>
<feature type="chain" id="PRO_5046898636" evidence="1">
    <location>
        <begin position="22"/>
        <end position="195"/>
    </location>
</feature>
<gene>
    <name evidence="2" type="ORF">KIF53_08080</name>
</gene>
<dbReference type="GeneID" id="89685461"/>
<protein>
    <submittedName>
        <fullName evidence="2">Uncharacterized protein</fullName>
    </submittedName>
</protein>
<dbReference type="RefSeq" id="WP_146008334.1">
    <property type="nucleotide sequence ID" value="NZ_CP142381.1"/>
</dbReference>
<dbReference type="Proteomes" id="UP000711178">
    <property type="component" value="Unassembled WGS sequence"/>
</dbReference>
<proteinExistence type="predicted"/>
<accession>A0ABS7FBY1</accession>
<organism evidence="2 3">
    <name type="scientific">Chromobacterium subtsugae</name>
    <dbReference type="NCBI Taxonomy" id="251747"/>
    <lineage>
        <taxon>Bacteria</taxon>
        <taxon>Pseudomonadati</taxon>
        <taxon>Pseudomonadota</taxon>
        <taxon>Betaproteobacteria</taxon>
        <taxon>Neisseriales</taxon>
        <taxon>Chromobacteriaceae</taxon>
        <taxon>Chromobacterium</taxon>
    </lineage>
</organism>
<comment type="caution">
    <text evidence="2">The sequence shown here is derived from an EMBL/GenBank/DDBJ whole genome shotgun (WGS) entry which is preliminary data.</text>
</comment>